<keyword evidence="3" id="KW-1185">Reference proteome</keyword>
<protein>
    <submittedName>
        <fullName evidence="2">Membrane protein</fullName>
    </submittedName>
</protein>
<dbReference type="EMBL" id="AM849036">
    <property type="protein sequence ID" value="CAQ03328.1"/>
    <property type="molecule type" value="Genomic_DNA"/>
</dbReference>
<feature type="compositionally biased region" description="Low complexity" evidence="1">
    <location>
        <begin position="21"/>
        <end position="31"/>
    </location>
</feature>
<evidence type="ECO:0000313" key="2">
    <source>
        <dbReference type="EMBL" id="CAQ03328.1"/>
    </source>
</evidence>
<dbReference type="AlphaFoldDB" id="B0RJD8"/>
<dbReference type="InterPro" id="IPR024735">
    <property type="entry name" value="TcpC"/>
</dbReference>
<dbReference type="eggNOG" id="ENOG5032ZMV">
    <property type="taxonomic scope" value="Bacteria"/>
</dbReference>
<sequence>MKLLKKNSAPSGQPTPPPAPALGATPKAPTPSSAKWTNGSALGARGVSALVGIAVVCGPVALGAQMFTSSAPVQSAPAQAEAALSTTQQSAGGYAVGYVGAWLSSTRDDSASLSNYFAGSTLSLSTTPFEYRNIAVASLTPSTAGDLMTVVVAADVKDEQLSDSKKAPSWPRRYFQVAVSTSGSTLAALTLPAPVAGPGSTTNAPPTDYPASVSTADPLGGSVMSFLTSYLTGQGAVEPYTSPNAGISAITPAPYTALTPVSITADAKPVAKPQDGSTAAVLATITTQNAVSQTLTATYALTLTARANRWEVSAIEAAPKVSTTPNATPTPAPTGASSSEGK</sequence>
<proteinExistence type="predicted"/>
<reference evidence="2 3" key="1">
    <citation type="journal article" date="2008" name="J. Bacteriol.">
        <title>Genome of the actinomycete plant pathogen Clavibacter michiganensis subsp. sepedonicus suggests recent niche adaptation.</title>
        <authorList>
            <person name="Bentley S.D."/>
            <person name="Corton C."/>
            <person name="Brown S.E."/>
            <person name="Barron A."/>
            <person name="Clark L."/>
            <person name="Doggett J."/>
            <person name="Harris B."/>
            <person name="Ormond D."/>
            <person name="Quail M.A."/>
            <person name="May G."/>
            <person name="Francis D."/>
            <person name="Knudson D."/>
            <person name="Parkhill J."/>
            <person name="Ishimaru C.A."/>
        </authorList>
    </citation>
    <scope>NUCLEOTIDE SEQUENCE [LARGE SCALE GENOMIC DNA]</scope>
    <source>
        <strain evidence="3">ATCC 33113 / DSM 20744 / JCM 9667 / LMG 2889 / ICMP 2535 / C-1</strain>
    </source>
</reference>
<evidence type="ECO:0000256" key="1">
    <source>
        <dbReference type="SAM" id="MobiDB-lite"/>
    </source>
</evidence>
<accession>B0RJD8</accession>
<dbReference type="RefSeq" id="WP_012300394.1">
    <property type="nucleotide sequence ID" value="NC_010408.1"/>
</dbReference>
<dbReference type="GeneID" id="29472881"/>
<dbReference type="KEGG" id="cms:pCSL0085"/>
<feature type="compositionally biased region" description="Low complexity" evidence="1">
    <location>
        <begin position="322"/>
        <end position="342"/>
    </location>
</feature>
<dbReference type="HOGENOM" id="CLU_069775_0_0_11"/>
<dbReference type="Proteomes" id="UP000001318">
    <property type="component" value="Plasmid pCSL1"/>
</dbReference>
<dbReference type="Pfam" id="PF12642">
    <property type="entry name" value="TpcC"/>
    <property type="match status" value="1"/>
</dbReference>
<feature type="region of interest" description="Disordered" evidence="1">
    <location>
        <begin position="1"/>
        <end position="37"/>
    </location>
</feature>
<name>B0RJD8_CLASE</name>
<keyword evidence="2" id="KW-0614">Plasmid</keyword>
<evidence type="ECO:0000313" key="3">
    <source>
        <dbReference type="Proteomes" id="UP000001318"/>
    </source>
</evidence>
<gene>
    <name evidence="2" type="ordered locus">pCSL0085</name>
</gene>
<geneLocation type="plasmid" evidence="2 3">
    <name>pCSL1</name>
</geneLocation>
<organism evidence="2 3">
    <name type="scientific">Clavibacter sepedonicus</name>
    <name type="common">Clavibacter michiganensis subsp. sepedonicus</name>
    <dbReference type="NCBI Taxonomy" id="31964"/>
    <lineage>
        <taxon>Bacteria</taxon>
        <taxon>Bacillati</taxon>
        <taxon>Actinomycetota</taxon>
        <taxon>Actinomycetes</taxon>
        <taxon>Micrococcales</taxon>
        <taxon>Microbacteriaceae</taxon>
        <taxon>Clavibacter</taxon>
    </lineage>
</organism>
<feature type="region of interest" description="Disordered" evidence="1">
    <location>
        <begin position="316"/>
        <end position="342"/>
    </location>
</feature>